<protein>
    <submittedName>
        <fullName evidence="2">Uncharacterized protein</fullName>
    </submittedName>
</protein>
<dbReference type="EMBL" id="QPFP01000038">
    <property type="protein sequence ID" value="TEB27691.1"/>
    <property type="molecule type" value="Genomic_DNA"/>
</dbReference>
<dbReference type="AlphaFoldDB" id="A0A4Y7T112"/>
<feature type="compositionally biased region" description="Polar residues" evidence="1">
    <location>
        <begin position="336"/>
        <end position="346"/>
    </location>
</feature>
<comment type="caution">
    <text evidence="2">The sequence shown here is derived from an EMBL/GenBank/DDBJ whole genome shotgun (WGS) entry which is preliminary data.</text>
</comment>
<reference evidence="2 3" key="1">
    <citation type="journal article" date="2019" name="Nat. Ecol. Evol.">
        <title>Megaphylogeny resolves global patterns of mushroom evolution.</title>
        <authorList>
            <person name="Varga T."/>
            <person name="Krizsan K."/>
            <person name="Foldi C."/>
            <person name="Dima B."/>
            <person name="Sanchez-Garcia M."/>
            <person name="Sanchez-Ramirez S."/>
            <person name="Szollosi G.J."/>
            <person name="Szarkandi J.G."/>
            <person name="Papp V."/>
            <person name="Albert L."/>
            <person name="Andreopoulos W."/>
            <person name="Angelini C."/>
            <person name="Antonin V."/>
            <person name="Barry K.W."/>
            <person name="Bougher N.L."/>
            <person name="Buchanan P."/>
            <person name="Buyck B."/>
            <person name="Bense V."/>
            <person name="Catcheside P."/>
            <person name="Chovatia M."/>
            <person name="Cooper J."/>
            <person name="Damon W."/>
            <person name="Desjardin D."/>
            <person name="Finy P."/>
            <person name="Geml J."/>
            <person name="Haridas S."/>
            <person name="Hughes K."/>
            <person name="Justo A."/>
            <person name="Karasinski D."/>
            <person name="Kautmanova I."/>
            <person name="Kiss B."/>
            <person name="Kocsube S."/>
            <person name="Kotiranta H."/>
            <person name="LaButti K.M."/>
            <person name="Lechner B.E."/>
            <person name="Liimatainen K."/>
            <person name="Lipzen A."/>
            <person name="Lukacs Z."/>
            <person name="Mihaltcheva S."/>
            <person name="Morgado L.N."/>
            <person name="Niskanen T."/>
            <person name="Noordeloos M.E."/>
            <person name="Ohm R.A."/>
            <person name="Ortiz-Santana B."/>
            <person name="Ovrebo C."/>
            <person name="Racz N."/>
            <person name="Riley R."/>
            <person name="Savchenko A."/>
            <person name="Shiryaev A."/>
            <person name="Soop K."/>
            <person name="Spirin V."/>
            <person name="Szebenyi C."/>
            <person name="Tomsovsky M."/>
            <person name="Tulloss R.E."/>
            <person name="Uehling J."/>
            <person name="Grigoriev I.V."/>
            <person name="Vagvolgyi C."/>
            <person name="Papp T."/>
            <person name="Martin F.M."/>
            <person name="Miettinen O."/>
            <person name="Hibbett D.S."/>
            <person name="Nagy L.G."/>
        </authorList>
    </citation>
    <scope>NUCLEOTIDE SEQUENCE [LARGE SCALE GENOMIC DNA]</scope>
    <source>
        <strain evidence="2 3">FP101781</strain>
    </source>
</reference>
<evidence type="ECO:0000256" key="1">
    <source>
        <dbReference type="SAM" id="MobiDB-lite"/>
    </source>
</evidence>
<feature type="region of interest" description="Disordered" evidence="1">
    <location>
        <begin position="333"/>
        <end position="454"/>
    </location>
</feature>
<keyword evidence="3" id="KW-1185">Reference proteome</keyword>
<feature type="compositionally biased region" description="Polar residues" evidence="1">
    <location>
        <begin position="360"/>
        <end position="373"/>
    </location>
</feature>
<accession>A0A4Y7T112</accession>
<sequence length="454" mass="49794">MSVPASPWKSVGHRAEALGDVLRCMHQALNTLVANNPKAWGGLPSLYANSREPTKVTTVRFLLKLRHDIDISNDAVIACMEEYAPQPLCSSPTPVISIPPSFPRLKFAGTLETLEVDCYIGPTEDLLSMTLVTLTTAKSLGVNNLNPLIFSMHLKPSTPCQTQLILNSLWEIEPEKSSFHLKMTHNIHDADTGRPTIVTSRDEFLTSTTISMPRMCPAFPPAALSFTLPLTPTTFRANALIGTLLTDVAAIGTVHIRVHFNTLLFNPMEYRPKPKAEIVSARTEPLYGNHLVLRQHATCSRSSRTFSPYRRTQKLLLKSELCYNQFTGHLECDNGTPRSGTSSGESNVMPRIDVPYPTESKLSTPQIRVTSSHPIDHPGLYEPSSSDDIHLCPSWRRGSEGSQETGPVAVNDNSGHSSSAPPDGCITPNALQDGLQTPIEHREDHSESTLPHAS</sequence>
<feature type="compositionally biased region" description="Polar residues" evidence="1">
    <location>
        <begin position="400"/>
        <end position="420"/>
    </location>
</feature>
<gene>
    <name evidence="2" type="ORF">FA13DRAFT_1794642</name>
</gene>
<evidence type="ECO:0000313" key="2">
    <source>
        <dbReference type="EMBL" id="TEB27691.1"/>
    </source>
</evidence>
<organism evidence="2 3">
    <name type="scientific">Coprinellus micaceus</name>
    <name type="common">Glistening ink-cap mushroom</name>
    <name type="synonym">Coprinus micaceus</name>
    <dbReference type="NCBI Taxonomy" id="71717"/>
    <lineage>
        <taxon>Eukaryota</taxon>
        <taxon>Fungi</taxon>
        <taxon>Dikarya</taxon>
        <taxon>Basidiomycota</taxon>
        <taxon>Agaricomycotina</taxon>
        <taxon>Agaricomycetes</taxon>
        <taxon>Agaricomycetidae</taxon>
        <taxon>Agaricales</taxon>
        <taxon>Agaricineae</taxon>
        <taxon>Psathyrellaceae</taxon>
        <taxon>Coprinellus</taxon>
    </lineage>
</organism>
<proteinExistence type="predicted"/>
<name>A0A4Y7T112_COPMI</name>
<evidence type="ECO:0000313" key="3">
    <source>
        <dbReference type="Proteomes" id="UP000298030"/>
    </source>
</evidence>
<dbReference type="Proteomes" id="UP000298030">
    <property type="component" value="Unassembled WGS sequence"/>
</dbReference>